<dbReference type="OrthoDB" id="70899at2759"/>
<dbReference type="PANTHER" id="PTHR28608:SF1">
    <property type="entry name" value="INTEGRATOR COMPLEX SUBUNIT 2"/>
    <property type="match status" value="1"/>
</dbReference>
<dbReference type="PRINTS" id="PR02105">
    <property type="entry name" value="INTSUBUNIT2"/>
</dbReference>
<dbReference type="GO" id="GO:0032039">
    <property type="term" value="C:integrator complex"/>
    <property type="evidence" value="ECO:0007669"/>
    <property type="project" value="InterPro"/>
</dbReference>
<evidence type="ECO:0000256" key="1">
    <source>
        <dbReference type="ARBA" id="ARBA00004123"/>
    </source>
</evidence>
<dbReference type="InterPro" id="IPR026236">
    <property type="entry name" value="Int2_metazoa"/>
</dbReference>
<dbReference type="AlphaFoldDB" id="A0A210Q9F8"/>
<reference evidence="4 5" key="1">
    <citation type="journal article" date="2017" name="Nat. Ecol. Evol.">
        <title>Scallop genome provides insights into evolution of bilaterian karyotype and development.</title>
        <authorList>
            <person name="Wang S."/>
            <person name="Zhang J."/>
            <person name="Jiao W."/>
            <person name="Li J."/>
            <person name="Xun X."/>
            <person name="Sun Y."/>
            <person name="Guo X."/>
            <person name="Huan P."/>
            <person name="Dong B."/>
            <person name="Zhang L."/>
            <person name="Hu X."/>
            <person name="Sun X."/>
            <person name="Wang J."/>
            <person name="Zhao C."/>
            <person name="Wang Y."/>
            <person name="Wang D."/>
            <person name="Huang X."/>
            <person name="Wang R."/>
            <person name="Lv J."/>
            <person name="Li Y."/>
            <person name="Zhang Z."/>
            <person name="Liu B."/>
            <person name="Lu W."/>
            <person name="Hui Y."/>
            <person name="Liang J."/>
            <person name="Zhou Z."/>
            <person name="Hou R."/>
            <person name="Li X."/>
            <person name="Liu Y."/>
            <person name="Li H."/>
            <person name="Ning X."/>
            <person name="Lin Y."/>
            <person name="Zhao L."/>
            <person name="Xing Q."/>
            <person name="Dou J."/>
            <person name="Li Y."/>
            <person name="Mao J."/>
            <person name="Guo H."/>
            <person name="Dou H."/>
            <person name="Li T."/>
            <person name="Mu C."/>
            <person name="Jiang W."/>
            <person name="Fu Q."/>
            <person name="Fu X."/>
            <person name="Miao Y."/>
            <person name="Liu J."/>
            <person name="Yu Q."/>
            <person name="Li R."/>
            <person name="Liao H."/>
            <person name="Li X."/>
            <person name="Kong Y."/>
            <person name="Jiang Z."/>
            <person name="Chourrout D."/>
            <person name="Li R."/>
            <person name="Bao Z."/>
        </authorList>
    </citation>
    <scope>NUCLEOTIDE SEQUENCE [LARGE SCALE GENOMIC DNA]</scope>
    <source>
        <strain evidence="4 5">PY_sf001</strain>
    </source>
</reference>
<evidence type="ECO:0000256" key="3">
    <source>
        <dbReference type="ARBA" id="ARBA00023242"/>
    </source>
</evidence>
<sequence>MQSSRTPVKLEVFQAMQDVNVVVLSRRSERELRPVLPCLVRMALCKPLDESSSWTKSRKEVLKILNGIEVVNSIVALLSIDFNALEQDVIKEQQLRSKFGGSQSESVLISQLQSGPALEFERSDPARRIRLLLSELLFVMSQIKETRAEFYQKQSELFESHAYLEELSDVLCIAQAELPSLLPVVEVAEALLHVPNGGWLLCRLISNAPDSFKEVCGSLVGRGERQEEESLGGRRRMELLLSLCAMNPGEAFNIRALCVEHCTMPGLAVSLSLKMSELNKSATMATTDRTNDMIAFISGLLLGNDIPVRSWFSLYIKAGQKRKREPSTSSLYSLRLWLLEQLISILPDSGTSMSESSVIQASAFVRLYCALKGMATLRFSEEEMKLLLRLVTSRPPLTPAGARFVSLGLCMLIACPYLLGSPDQEKQAIEWIRWLMGAEKEFEMEGTHDCSFGEMLFLIAIHFHNNATPAIADLVCNTLGMKSAVKANALARMRQIFTQEIFTEQVITSHAVKVPVTIKLNANMTGYLPINSVYQLLRSRAFSKHKVNIKDWIYRQIRVSACPLHPLLPLLVEVYVNSIVVKSTKTDHLNEPMTDEEVLAIYQESVFNTGIDKMDTDDGGGDGTGSLTPQLLMLYYILLYEDTILNSMKIIVSSHREVKSYPDRLLSQIPINYLLQQAQTQQHQYAGLFSPLLRLLVTHYPHLCAVEDWLQEIMVQDRHHKEWSPLSQTNCTVASLNAALQEVESHPTNAVVQLQALLRKTTANLLPFSDTLVASLPVLLSPGVPRRVQDMVKTAWFKLHTISPRMLRLATVNAMTSIDGKFTPNRFTYTENDITVDPFIVLRCSPKVFRCPPILEVMLRVLDAYVQGCRVYLQNHMTTNPILDHASHNETERRDLKNALIAAQESAVVQILLECCLSLPEEQGDQGLLNNRREVQCIVCPFIHQMFISDPNLAKLVHFQGYSDEILPVAVAGIPSMHICLDFVPELLSQPQIEKQIFAIKLMSHLCCHYALPKTLSVAKLVMNVMFTMIEVLDGQCRAKFLVETVPCLVRVCQAFPPLCEDATTLLGQVGRICISHLTSSSNVLGSELIDPDNKSGPASNSQREGPQAGLTAQYQRLYKTIQTTFSGLVRKALVTRNIYS</sequence>
<dbReference type="GO" id="GO:0034472">
    <property type="term" value="P:snRNA 3'-end processing"/>
    <property type="evidence" value="ECO:0007669"/>
    <property type="project" value="TreeGrafter"/>
</dbReference>
<accession>A0A210Q9F8</accession>
<comment type="caution">
    <text evidence="4">The sequence shown here is derived from an EMBL/GenBank/DDBJ whole genome shotgun (WGS) entry which is preliminary data.</text>
</comment>
<dbReference type="EMBL" id="NEDP02004517">
    <property type="protein sequence ID" value="OWF45361.1"/>
    <property type="molecule type" value="Genomic_DNA"/>
</dbReference>
<evidence type="ECO:0000256" key="2">
    <source>
        <dbReference type="ARBA" id="ARBA00006705"/>
    </source>
</evidence>
<gene>
    <name evidence="4" type="ORF">KP79_PYT16857</name>
</gene>
<name>A0A210Q9F8_MIZYE</name>
<dbReference type="InterPro" id="IPR029321">
    <property type="entry name" value="INTS2"/>
</dbReference>
<organism evidence="4 5">
    <name type="scientific">Mizuhopecten yessoensis</name>
    <name type="common">Japanese scallop</name>
    <name type="synonym">Patinopecten yessoensis</name>
    <dbReference type="NCBI Taxonomy" id="6573"/>
    <lineage>
        <taxon>Eukaryota</taxon>
        <taxon>Metazoa</taxon>
        <taxon>Spiralia</taxon>
        <taxon>Lophotrochozoa</taxon>
        <taxon>Mollusca</taxon>
        <taxon>Bivalvia</taxon>
        <taxon>Autobranchia</taxon>
        <taxon>Pteriomorphia</taxon>
        <taxon>Pectinida</taxon>
        <taxon>Pectinoidea</taxon>
        <taxon>Pectinidae</taxon>
        <taxon>Mizuhopecten</taxon>
    </lineage>
</organism>
<proteinExistence type="inferred from homology"/>
<protein>
    <submittedName>
        <fullName evidence="4">Integrator complex subunit 2</fullName>
    </submittedName>
</protein>
<keyword evidence="5" id="KW-1185">Reference proteome</keyword>
<dbReference type="Pfam" id="PF14750">
    <property type="entry name" value="INTS2"/>
    <property type="match status" value="1"/>
</dbReference>
<keyword evidence="3" id="KW-0539">Nucleus</keyword>
<dbReference type="STRING" id="6573.A0A210Q9F8"/>
<dbReference type="Proteomes" id="UP000242188">
    <property type="component" value="Unassembled WGS sequence"/>
</dbReference>
<comment type="subcellular location">
    <subcellularLocation>
        <location evidence="1">Nucleus</location>
    </subcellularLocation>
</comment>
<evidence type="ECO:0000313" key="5">
    <source>
        <dbReference type="Proteomes" id="UP000242188"/>
    </source>
</evidence>
<comment type="similarity">
    <text evidence="2">Belongs to the Integrator subunit 2 family.</text>
</comment>
<evidence type="ECO:0000313" key="4">
    <source>
        <dbReference type="EMBL" id="OWF45361.1"/>
    </source>
</evidence>
<dbReference type="PANTHER" id="PTHR28608">
    <property type="entry name" value="INTEGRATOR COMPLEX SUBUNIT 2"/>
    <property type="match status" value="1"/>
</dbReference>